<sequence>MQNLTPQGQQLINDLSQRYNLSYDAVLHMLIAVNNGGSSMAQFSCPELGGSGQWMRGGMTMVGDMFNNGLKMTVDNLCNDLANGLSNMQVFAPLPKGSRNSNQWWPQDLGLGQPFSSGAQNNIRYAIFPNRLAVEVNGKVTVYNTLDNNIGGVSQQQGGNDSLTFSSQYGTIAVSSLPIVTGSGNTSAPIPPPQNNFLDTNTPPSYALQNNNSMPQGNAQSVNTPNLGADTSVDNIIGLIEKLAKLRDAGAISENDYNNKKAELLNRI</sequence>
<keyword evidence="3" id="KW-1185">Reference proteome</keyword>
<proteinExistence type="predicted"/>
<reference evidence="2" key="1">
    <citation type="submission" date="2022-12" db="EMBL/GenBank/DDBJ databases">
        <title>Marinomonas 15G1-11 sp. nov, isolated from marine algae.</title>
        <authorList>
            <person name="Butt M."/>
            <person name="Choi D.G."/>
            <person name="Kim J.M."/>
            <person name="Lee J.K."/>
            <person name="Baek J.H."/>
            <person name="Jeon C.O."/>
        </authorList>
    </citation>
    <scope>NUCLEOTIDE SEQUENCE</scope>
    <source>
        <strain evidence="2">15G1-11</strain>
    </source>
</reference>
<evidence type="ECO:0000313" key="3">
    <source>
        <dbReference type="Proteomes" id="UP001149719"/>
    </source>
</evidence>
<evidence type="ECO:0000259" key="1">
    <source>
        <dbReference type="Pfam" id="PF09851"/>
    </source>
</evidence>
<evidence type="ECO:0000313" key="2">
    <source>
        <dbReference type="EMBL" id="MCZ2721788.1"/>
    </source>
</evidence>
<organism evidence="2 3">
    <name type="scientific">Marinomonas phaeophyticola</name>
    <dbReference type="NCBI Taxonomy" id="3004091"/>
    <lineage>
        <taxon>Bacteria</taxon>
        <taxon>Pseudomonadati</taxon>
        <taxon>Pseudomonadota</taxon>
        <taxon>Gammaproteobacteria</taxon>
        <taxon>Oceanospirillales</taxon>
        <taxon>Oceanospirillaceae</taxon>
        <taxon>Marinomonas</taxon>
    </lineage>
</organism>
<dbReference type="Proteomes" id="UP001149719">
    <property type="component" value="Unassembled WGS sequence"/>
</dbReference>
<dbReference type="InterPro" id="IPR018649">
    <property type="entry name" value="SHOCT"/>
</dbReference>
<accession>A0ABT4JVI2</accession>
<dbReference type="EMBL" id="JAPUBN010000014">
    <property type="protein sequence ID" value="MCZ2721788.1"/>
    <property type="molecule type" value="Genomic_DNA"/>
</dbReference>
<protein>
    <submittedName>
        <fullName evidence="2">SHOCT domain-containing protein</fullName>
    </submittedName>
</protein>
<comment type="caution">
    <text evidence="2">The sequence shown here is derived from an EMBL/GenBank/DDBJ whole genome shotgun (WGS) entry which is preliminary data.</text>
</comment>
<dbReference type="RefSeq" id="WP_269124870.1">
    <property type="nucleotide sequence ID" value="NZ_JAPUBN010000014.1"/>
</dbReference>
<gene>
    <name evidence="2" type="ORF">O1D97_09020</name>
</gene>
<name>A0ABT4JVI2_9GAMM</name>
<feature type="domain" description="SHOCT" evidence="1">
    <location>
        <begin position="240"/>
        <end position="265"/>
    </location>
</feature>
<dbReference type="Pfam" id="PF09851">
    <property type="entry name" value="SHOCT"/>
    <property type="match status" value="1"/>
</dbReference>